<evidence type="ECO:0000313" key="2">
    <source>
        <dbReference type="Proteomes" id="UP000013827"/>
    </source>
</evidence>
<evidence type="ECO:0000313" key="1">
    <source>
        <dbReference type="EnsemblProtists" id="EOD26032"/>
    </source>
</evidence>
<dbReference type="AlphaFoldDB" id="A0A0D3JR97"/>
<dbReference type="RefSeq" id="XP_005778461.1">
    <property type="nucleotide sequence ID" value="XM_005778404.1"/>
</dbReference>
<organism evidence="1 2">
    <name type="scientific">Emiliania huxleyi (strain CCMP1516)</name>
    <dbReference type="NCBI Taxonomy" id="280463"/>
    <lineage>
        <taxon>Eukaryota</taxon>
        <taxon>Haptista</taxon>
        <taxon>Haptophyta</taxon>
        <taxon>Prymnesiophyceae</taxon>
        <taxon>Isochrysidales</taxon>
        <taxon>Noelaerhabdaceae</taxon>
        <taxon>Emiliania</taxon>
    </lineage>
</organism>
<reference evidence="2" key="1">
    <citation type="journal article" date="2013" name="Nature">
        <title>Pan genome of the phytoplankton Emiliania underpins its global distribution.</title>
        <authorList>
            <person name="Read B.A."/>
            <person name="Kegel J."/>
            <person name="Klute M.J."/>
            <person name="Kuo A."/>
            <person name="Lefebvre S.C."/>
            <person name="Maumus F."/>
            <person name="Mayer C."/>
            <person name="Miller J."/>
            <person name="Monier A."/>
            <person name="Salamov A."/>
            <person name="Young J."/>
            <person name="Aguilar M."/>
            <person name="Claverie J.M."/>
            <person name="Frickenhaus S."/>
            <person name="Gonzalez K."/>
            <person name="Herman E.K."/>
            <person name="Lin Y.C."/>
            <person name="Napier J."/>
            <person name="Ogata H."/>
            <person name="Sarno A.F."/>
            <person name="Shmutz J."/>
            <person name="Schroeder D."/>
            <person name="de Vargas C."/>
            <person name="Verret F."/>
            <person name="von Dassow P."/>
            <person name="Valentin K."/>
            <person name="Van de Peer Y."/>
            <person name="Wheeler G."/>
            <person name="Dacks J.B."/>
            <person name="Delwiche C.F."/>
            <person name="Dyhrman S.T."/>
            <person name="Glockner G."/>
            <person name="John U."/>
            <person name="Richards T."/>
            <person name="Worden A.Z."/>
            <person name="Zhang X."/>
            <person name="Grigoriev I.V."/>
            <person name="Allen A.E."/>
            <person name="Bidle K."/>
            <person name="Borodovsky M."/>
            <person name="Bowler C."/>
            <person name="Brownlee C."/>
            <person name="Cock J.M."/>
            <person name="Elias M."/>
            <person name="Gladyshev V.N."/>
            <person name="Groth M."/>
            <person name="Guda C."/>
            <person name="Hadaegh A."/>
            <person name="Iglesias-Rodriguez M.D."/>
            <person name="Jenkins J."/>
            <person name="Jones B.M."/>
            <person name="Lawson T."/>
            <person name="Leese F."/>
            <person name="Lindquist E."/>
            <person name="Lobanov A."/>
            <person name="Lomsadze A."/>
            <person name="Malik S.B."/>
            <person name="Marsh M.E."/>
            <person name="Mackinder L."/>
            <person name="Mock T."/>
            <person name="Mueller-Roeber B."/>
            <person name="Pagarete A."/>
            <person name="Parker M."/>
            <person name="Probert I."/>
            <person name="Quesneville H."/>
            <person name="Raines C."/>
            <person name="Rensing S.A."/>
            <person name="Riano-Pachon D.M."/>
            <person name="Richier S."/>
            <person name="Rokitta S."/>
            <person name="Shiraiwa Y."/>
            <person name="Soanes D.M."/>
            <person name="van der Giezen M."/>
            <person name="Wahlund T.M."/>
            <person name="Williams B."/>
            <person name="Wilson W."/>
            <person name="Wolfe G."/>
            <person name="Wurch L.L."/>
        </authorList>
    </citation>
    <scope>NUCLEOTIDE SEQUENCE</scope>
</reference>
<dbReference type="InterPro" id="IPR013320">
    <property type="entry name" value="ConA-like_dom_sf"/>
</dbReference>
<dbReference type="Pfam" id="PF13385">
    <property type="entry name" value="Laminin_G_3"/>
    <property type="match status" value="1"/>
</dbReference>
<protein>
    <recommendedName>
        <fullName evidence="3">LamG-like jellyroll fold domain-containing protein</fullName>
    </recommendedName>
</protein>
<dbReference type="PaxDb" id="2903-EOD26032"/>
<dbReference type="EnsemblProtists" id="EOD26032">
    <property type="protein sequence ID" value="EOD26032"/>
    <property type="gene ID" value="EMIHUDRAFT_457440"/>
</dbReference>
<dbReference type="eggNOG" id="ENOG502S0SI">
    <property type="taxonomic scope" value="Eukaryota"/>
</dbReference>
<reference evidence="1" key="2">
    <citation type="submission" date="2024-10" db="UniProtKB">
        <authorList>
            <consortium name="EnsemblProtists"/>
        </authorList>
    </citation>
    <scope>IDENTIFICATION</scope>
</reference>
<proteinExistence type="predicted"/>
<dbReference type="HOGENOM" id="CLU_390523_0_0_1"/>
<sequence length="707" mass="78801">MIQASNKKALELCHFDQSKHVFLEGSEAGLSFGESAAFAAEIHFYCEPNSEPIEPPGHQQGPAQWHGHQVLLSKFNGCVSGEYRIGLDAQRHVIFQREVAPWIVTTTDVIPLREWHSIEQFHGQYLVEGAPLLDRWRSWLAAGGEALPPIQPPLADPAEMCAVSGAGPPFSPEAGLHTFICGSASVLSFGNCAPFTLAVLCRPSAQQGISAEAGGAGANGGECGCGIVLSKFHYGLRGEYRLGFDARRRPFFHREIEPWDMVSTSAVTADEWHELCATYDGAVMRLYVDRRLVAQARSGAQFTDQVTPVLIGAEYGKNCVQNHFRGYIGEVRVLDRALSSDELPSLFAPPSKSAGLQRGLLGRWRPMEAKLDDADGRSITLRAGVRALLVELGTVTPHTVQWRRAVDMVNESGGYKHYCYLGTSVALQKSLLQARTSQPPPPRALDLHAHELVVKGCARALRKLHEEIAQKRRDVRGRGSELFREWFFHNPISFLRECDGDRCEFWRFRYPGRRAMNVLVEQARTRFPPSKESPLIISSFGSGLLYQEFCHLCKLVQVGYTHFRLLLVDTAYAPWKQKYLARDGCCRIYCQPASGFSTHLDVEIQTLLYDSVDAYIADCALSPKEVMAHICSAIDYKDNDKLLEEHVNHMAANTLRDDGVCVKLVTRTGESSPGVYVEDRGRRLLHTVLLGAEHESHFEQRCHECEV</sequence>
<dbReference type="GeneID" id="17271577"/>
<name>A0A0D3JR97_EMIH1</name>
<evidence type="ECO:0008006" key="3">
    <source>
        <dbReference type="Google" id="ProtNLM"/>
    </source>
</evidence>
<accession>A0A0D3JR97</accession>
<dbReference type="SUPFAM" id="SSF49899">
    <property type="entry name" value="Concanavalin A-like lectins/glucanases"/>
    <property type="match status" value="1"/>
</dbReference>
<dbReference type="KEGG" id="ehx:EMIHUDRAFT_457440"/>
<keyword evidence="2" id="KW-1185">Reference proteome</keyword>
<dbReference type="Gene3D" id="2.60.120.200">
    <property type="match status" value="1"/>
</dbReference>
<dbReference type="Proteomes" id="UP000013827">
    <property type="component" value="Unassembled WGS sequence"/>
</dbReference>